<evidence type="ECO:0000313" key="2">
    <source>
        <dbReference type="EMBL" id="EGI64350.1"/>
    </source>
</evidence>
<organism evidence="3">
    <name type="scientific">Acromyrmex echinatior</name>
    <name type="common">Panamanian leafcutter ant</name>
    <name type="synonym">Acromyrmex octospinosus echinatior</name>
    <dbReference type="NCBI Taxonomy" id="103372"/>
    <lineage>
        <taxon>Eukaryota</taxon>
        <taxon>Metazoa</taxon>
        <taxon>Ecdysozoa</taxon>
        <taxon>Arthropoda</taxon>
        <taxon>Hexapoda</taxon>
        <taxon>Insecta</taxon>
        <taxon>Pterygota</taxon>
        <taxon>Neoptera</taxon>
        <taxon>Endopterygota</taxon>
        <taxon>Hymenoptera</taxon>
        <taxon>Apocrita</taxon>
        <taxon>Aculeata</taxon>
        <taxon>Formicoidea</taxon>
        <taxon>Formicidae</taxon>
        <taxon>Myrmicinae</taxon>
        <taxon>Acromyrmex</taxon>
    </lineage>
</organism>
<sequence>MGKKSPKKEVAKPQTCGNLRNELHESASAVAIRIFLANVKTANRHTDRWLSKNELNTDENTQRNPPKIGFILDSSLPQLNQQLLPTVKRMALRRPMKRHHQGIHCDRTHIDRSSEKQVREQQSDHRVPARSNRVDTHEIARERVASLRFRLRLAATAAKARQMLVKRNGTEIYTRAERVSSLPKLGSTTTRQTRVAKSRETLGEILDLIHTIKLTAPYTRTLSCKATESDMRAHVSTMAVDEGLMGKENVGVKTETE</sequence>
<dbReference type="InParanoid" id="F4WN81"/>
<keyword evidence="3" id="KW-1185">Reference proteome</keyword>
<protein>
    <submittedName>
        <fullName evidence="2">Uncharacterized protein</fullName>
    </submittedName>
</protein>
<gene>
    <name evidence="2" type="ORF">G5I_07231</name>
</gene>
<reference evidence="2" key="1">
    <citation type="submission" date="2011-02" db="EMBL/GenBank/DDBJ databases">
        <title>The genome of the leaf-cutting ant Acromyrmex echinatior suggests key adaptations to social evolution and fungus farming.</title>
        <authorList>
            <person name="Nygaard S."/>
            <person name="Zhang G."/>
        </authorList>
    </citation>
    <scope>NUCLEOTIDE SEQUENCE</scope>
</reference>
<name>F4WN81_ACREC</name>
<evidence type="ECO:0000256" key="1">
    <source>
        <dbReference type="SAM" id="MobiDB-lite"/>
    </source>
</evidence>
<dbReference type="AlphaFoldDB" id="F4WN81"/>
<dbReference type="EMBL" id="GL888235">
    <property type="protein sequence ID" value="EGI64350.1"/>
    <property type="molecule type" value="Genomic_DNA"/>
</dbReference>
<dbReference type="Proteomes" id="UP000007755">
    <property type="component" value="Unassembled WGS sequence"/>
</dbReference>
<feature type="compositionally biased region" description="Basic and acidic residues" evidence="1">
    <location>
        <begin position="103"/>
        <end position="134"/>
    </location>
</feature>
<feature type="region of interest" description="Disordered" evidence="1">
    <location>
        <begin position="95"/>
        <end position="134"/>
    </location>
</feature>
<accession>F4WN81</accession>
<evidence type="ECO:0000313" key="3">
    <source>
        <dbReference type="Proteomes" id="UP000007755"/>
    </source>
</evidence>
<proteinExistence type="predicted"/>